<dbReference type="Proteomes" id="UP000824120">
    <property type="component" value="Chromosome 2"/>
</dbReference>
<gene>
    <name evidence="2" type="ORF">H5410_005755</name>
</gene>
<proteinExistence type="predicted"/>
<protein>
    <recommendedName>
        <fullName evidence="4">Reverse transcriptase domain-containing protein</fullName>
    </recommendedName>
</protein>
<dbReference type="EMBL" id="JACXVP010000002">
    <property type="protein sequence ID" value="KAG5620537.1"/>
    <property type="molecule type" value="Genomic_DNA"/>
</dbReference>
<feature type="region of interest" description="Disordered" evidence="1">
    <location>
        <begin position="63"/>
        <end position="101"/>
    </location>
</feature>
<dbReference type="PANTHER" id="PTHR24559">
    <property type="entry name" value="TRANSPOSON TY3-I GAG-POL POLYPROTEIN"/>
    <property type="match status" value="1"/>
</dbReference>
<dbReference type="OrthoDB" id="1306287at2759"/>
<dbReference type="InterPro" id="IPR053134">
    <property type="entry name" value="RNA-dir_DNA_polymerase"/>
</dbReference>
<dbReference type="Gene3D" id="3.10.10.10">
    <property type="entry name" value="HIV Type 1 Reverse Transcriptase, subunit A, domain 1"/>
    <property type="match status" value="1"/>
</dbReference>
<dbReference type="InterPro" id="IPR043502">
    <property type="entry name" value="DNA/RNA_pol_sf"/>
</dbReference>
<evidence type="ECO:0000256" key="1">
    <source>
        <dbReference type="SAM" id="MobiDB-lite"/>
    </source>
</evidence>
<organism evidence="2 3">
    <name type="scientific">Solanum commersonii</name>
    <name type="common">Commerson's wild potato</name>
    <name type="synonym">Commerson's nightshade</name>
    <dbReference type="NCBI Taxonomy" id="4109"/>
    <lineage>
        <taxon>Eukaryota</taxon>
        <taxon>Viridiplantae</taxon>
        <taxon>Streptophyta</taxon>
        <taxon>Embryophyta</taxon>
        <taxon>Tracheophyta</taxon>
        <taxon>Spermatophyta</taxon>
        <taxon>Magnoliopsida</taxon>
        <taxon>eudicotyledons</taxon>
        <taxon>Gunneridae</taxon>
        <taxon>Pentapetalae</taxon>
        <taxon>asterids</taxon>
        <taxon>lamiids</taxon>
        <taxon>Solanales</taxon>
        <taxon>Solanaceae</taxon>
        <taxon>Solanoideae</taxon>
        <taxon>Solaneae</taxon>
        <taxon>Solanum</taxon>
    </lineage>
</organism>
<accession>A0A9J6A7Q1</accession>
<comment type="caution">
    <text evidence="2">The sequence shown here is derived from an EMBL/GenBank/DDBJ whole genome shotgun (WGS) entry which is preliminary data.</text>
</comment>
<evidence type="ECO:0000313" key="3">
    <source>
        <dbReference type="Proteomes" id="UP000824120"/>
    </source>
</evidence>
<dbReference type="SUPFAM" id="SSF56672">
    <property type="entry name" value="DNA/RNA polymerases"/>
    <property type="match status" value="1"/>
</dbReference>
<dbReference type="AlphaFoldDB" id="A0A9J6A7Q1"/>
<reference evidence="2 3" key="1">
    <citation type="submission" date="2020-09" db="EMBL/GenBank/DDBJ databases">
        <title>De no assembly of potato wild relative species, Solanum commersonii.</title>
        <authorList>
            <person name="Cho K."/>
        </authorList>
    </citation>
    <scope>NUCLEOTIDE SEQUENCE [LARGE SCALE GENOMIC DNA]</scope>
    <source>
        <strain evidence="2">LZ3.2</strain>
        <tissue evidence="2">Leaf</tissue>
    </source>
</reference>
<sequence>MSGLNPKVAVHQLANEVNKLIEAGFIREVKYPTWISSIVHVRKKNGQIRVCVDFKDLNNACPKGEENITQDEPIDPMNIDDRDLPNYDSPSTSDSDDLPNA</sequence>
<evidence type="ECO:0008006" key="4">
    <source>
        <dbReference type="Google" id="ProtNLM"/>
    </source>
</evidence>
<evidence type="ECO:0000313" key="2">
    <source>
        <dbReference type="EMBL" id="KAG5620537.1"/>
    </source>
</evidence>
<dbReference type="PANTHER" id="PTHR24559:SF439">
    <property type="entry name" value="RETROTRANSPOSON, UNCLASSIFIED-LIKE PROTEIN"/>
    <property type="match status" value="1"/>
</dbReference>
<keyword evidence="3" id="KW-1185">Reference proteome</keyword>
<name>A0A9J6A7Q1_SOLCO</name>